<dbReference type="InterPro" id="IPR045857">
    <property type="entry name" value="O16G_dom_2"/>
</dbReference>
<gene>
    <name evidence="4" type="ORF">B277_05673</name>
</gene>
<dbReference type="Gene3D" id="3.90.400.10">
    <property type="entry name" value="Oligo-1,6-glucosidase, Domain 2"/>
    <property type="match status" value="1"/>
</dbReference>
<feature type="compositionally biased region" description="Basic residues" evidence="2">
    <location>
        <begin position="497"/>
        <end position="527"/>
    </location>
</feature>
<dbReference type="STRING" id="1210046.B277_05673"/>
<dbReference type="PATRIC" id="fig|1210046.3.peg.1098"/>
<dbReference type="CDD" id="cd11332">
    <property type="entry name" value="AmyAc_OligoGlu_TS"/>
    <property type="match status" value="1"/>
</dbReference>
<protein>
    <submittedName>
        <fullName evidence="4">Alpha amylase</fullName>
    </submittedName>
</protein>
<feature type="domain" description="Glycosyl hydrolase family 13 catalytic" evidence="3">
    <location>
        <begin position="28"/>
        <end position="434"/>
    </location>
</feature>
<dbReference type="InterPro" id="IPR006047">
    <property type="entry name" value="GH13_cat_dom"/>
</dbReference>
<sequence>MTATLPTHEIHAADPADSPWWRDAVIYQIYPRSWADGDGDGVGDLPGITSRLEHLRDLGVDAVWLSPFYRSPQRDAGYDVADHRDVDPLFGTLADADTMIARAHELGLRVVVDLVPNHTSSDHAWFQQALAAGPGSPERARYVFRDGLGDDGSQPPTDWLANFGGGAWTRVTEPDGSPGQWYLHLFDPSQPDLDWTNPQVREDFETTLRFWLDRGVDGFRVDVAHGLVKDQTFPSFGKHPGGLMEVTHEAPYWDQDGVHEIYRAWRELLDGYGEPARIMCAEAWVNPADRLARYVRSDEFHQAFNFDFLETQWQAGPLGAAIRRSLAANDSVGAPSTWVLSNHDVLRHASRFGLPDGRPRPNGIGADDPQPDAERGLRRARAATTLMLALPGGAYVYQGEELGLPEHTSLPDEVRQDPTFARTGGVELGRDGCRVPMAWEQGAPRPGLLPHRCRVAASAGGLLRPGGRRPDRGRGVDARALPHPPAAAPRAAPRAGGPRRGRGAGRRRPRLRRHRTGRGPHPRRGQPLHRADRAARGRQRPRRLRRARRRTGPRRHGRLGRAALMADVLLLHSALGLRPGVHAFADLLRECGHEVTVPDYYEGHVFDEEAPGIAHRDAHPEYFETVRELAAALPPVTVLAGFSLGAWFAQRLAARRPRARAAILLHSVAAPRHDWSGVPVQVHRHADDPWIAPSDVSLLGAAVEASGAPFEDHVAPGHGHLFTDPDLPGYEAAVTAATIERIDAFID</sequence>
<dbReference type="eggNOG" id="COG0366">
    <property type="taxonomic scope" value="Bacteria"/>
</dbReference>
<dbReference type="GO" id="GO:0009313">
    <property type="term" value="P:oligosaccharide catabolic process"/>
    <property type="evidence" value="ECO:0007669"/>
    <property type="project" value="TreeGrafter"/>
</dbReference>
<dbReference type="Gene3D" id="3.40.50.1820">
    <property type="entry name" value="alpha/beta hydrolase"/>
    <property type="match status" value="1"/>
</dbReference>
<dbReference type="InterPro" id="IPR017853">
    <property type="entry name" value="GH"/>
</dbReference>
<dbReference type="GO" id="GO:0004556">
    <property type="term" value="F:alpha-amylase activity"/>
    <property type="evidence" value="ECO:0007669"/>
    <property type="project" value="TreeGrafter"/>
</dbReference>
<comment type="caution">
    <text evidence="4">The sequence shown here is derived from an EMBL/GenBank/DDBJ whole genome shotgun (WGS) entry which is preliminary data.</text>
</comment>
<dbReference type="SMART" id="SM00642">
    <property type="entry name" value="Aamy"/>
    <property type="match status" value="1"/>
</dbReference>
<feature type="region of interest" description="Disordered" evidence="2">
    <location>
        <begin position="352"/>
        <end position="375"/>
    </location>
</feature>
<dbReference type="Gene3D" id="3.20.20.80">
    <property type="entry name" value="Glycosidases"/>
    <property type="match status" value="1"/>
</dbReference>
<dbReference type="PANTHER" id="PTHR10357:SF179">
    <property type="entry name" value="NEUTRAL AND BASIC AMINO ACID TRANSPORT PROTEIN RBAT"/>
    <property type="match status" value="1"/>
</dbReference>
<comment type="similarity">
    <text evidence="1">Belongs to the glycosyl hydrolase 13 family.</text>
</comment>
<dbReference type="AlphaFoldDB" id="K1EQZ6"/>
<dbReference type="InterPro" id="IPR029058">
    <property type="entry name" value="AB_hydrolase_fold"/>
</dbReference>
<feature type="region of interest" description="Disordered" evidence="2">
    <location>
        <begin position="460"/>
        <end position="556"/>
    </location>
</feature>
<feature type="compositionally biased region" description="Basic residues" evidence="2">
    <location>
        <begin position="536"/>
        <end position="556"/>
    </location>
</feature>
<evidence type="ECO:0000313" key="4">
    <source>
        <dbReference type="EMBL" id="EKA61638.1"/>
    </source>
</evidence>
<evidence type="ECO:0000259" key="3">
    <source>
        <dbReference type="SMART" id="SM00642"/>
    </source>
</evidence>
<dbReference type="Pfam" id="PF01738">
    <property type="entry name" value="DLH"/>
    <property type="match status" value="1"/>
</dbReference>
<feature type="compositionally biased region" description="Basic and acidic residues" evidence="2">
    <location>
        <begin position="468"/>
        <end position="477"/>
    </location>
</feature>
<dbReference type="Proteomes" id="UP000004474">
    <property type="component" value="Unassembled WGS sequence"/>
</dbReference>
<dbReference type="InterPro" id="IPR002925">
    <property type="entry name" value="Dienelactn_hydro"/>
</dbReference>
<name>K1EQZ6_9MICO</name>
<evidence type="ECO:0000256" key="1">
    <source>
        <dbReference type="ARBA" id="ARBA00008061"/>
    </source>
</evidence>
<evidence type="ECO:0000256" key="2">
    <source>
        <dbReference type="SAM" id="MobiDB-lite"/>
    </source>
</evidence>
<dbReference type="EMBL" id="ALWX01000022">
    <property type="protein sequence ID" value="EKA61638.1"/>
    <property type="molecule type" value="Genomic_DNA"/>
</dbReference>
<dbReference type="SUPFAM" id="SSF51445">
    <property type="entry name" value="(Trans)glycosidases"/>
    <property type="match status" value="1"/>
</dbReference>
<proteinExistence type="inferred from homology"/>
<reference evidence="4 5" key="1">
    <citation type="journal article" date="2012" name="J. Bacteriol.">
        <title>Genome Sequence of Janibacter hoylei MTCC8307, Isolated from the Stratospheric Air.</title>
        <authorList>
            <person name="Pawar S.P."/>
            <person name="Dhotre D.P."/>
            <person name="Shetty S.A."/>
            <person name="Chowdhury S.P."/>
            <person name="Chaudhari B.L."/>
            <person name="Shouche Y.S."/>
        </authorList>
    </citation>
    <scope>NUCLEOTIDE SEQUENCE [LARGE SCALE GENOMIC DNA]</scope>
    <source>
        <strain evidence="4 5">PVAS-1</strain>
    </source>
</reference>
<dbReference type="SUPFAM" id="SSF53474">
    <property type="entry name" value="alpha/beta-Hydrolases"/>
    <property type="match status" value="1"/>
</dbReference>
<organism evidence="4 5">
    <name type="scientific">Janibacter hoylei PVAS-1</name>
    <dbReference type="NCBI Taxonomy" id="1210046"/>
    <lineage>
        <taxon>Bacteria</taxon>
        <taxon>Bacillati</taxon>
        <taxon>Actinomycetota</taxon>
        <taxon>Actinomycetes</taxon>
        <taxon>Micrococcales</taxon>
        <taxon>Intrasporangiaceae</taxon>
        <taxon>Janibacter</taxon>
    </lineage>
</organism>
<dbReference type="Pfam" id="PF00128">
    <property type="entry name" value="Alpha-amylase"/>
    <property type="match status" value="1"/>
</dbReference>
<evidence type="ECO:0000313" key="5">
    <source>
        <dbReference type="Proteomes" id="UP000004474"/>
    </source>
</evidence>
<dbReference type="PANTHER" id="PTHR10357">
    <property type="entry name" value="ALPHA-AMYLASE FAMILY MEMBER"/>
    <property type="match status" value="1"/>
</dbReference>
<accession>K1EQZ6</accession>